<proteinExistence type="predicted"/>
<sequence>MEVKCQVIRPKDARQYRQRSVSVLPRPDLTPGSAAGRYVEYPTTPRPPPELVLSPNTYERLAAAKRAQDEMIDHARAEAMAMRERQYEVSRTIRRLRDSAAREKREREETRHQQRIDDFERLMMEFETRRAIVEEERIAEEIRREALGNSIREFMIQKRDEVVRQRQLEQDRLLAEHMEAEARIEEEQIRAREEAEERERIRQERLRDCAVCMEADDMGSMIQAPCAHWYCREDLQSKFSRVSILAMESK</sequence>
<gene>
    <name evidence="1" type="ORF">O1611_g954</name>
</gene>
<evidence type="ECO:0000313" key="1">
    <source>
        <dbReference type="EMBL" id="KAJ8132670.1"/>
    </source>
</evidence>
<organism evidence="1 2">
    <name type="scientific">Lasiodiplodia mahajangana</name>
    <dbReference type="NCBI Taxonomy" id="1108764"/>
    <lineage>
        <taxon>Eukaryota</taxon>
        <taxon>Fungi</taxon>
        <taxon>Dikarya</taxon>
        <taxon>Ascomycota</taxon>
        <taxon>Pezizomycotina</taxon>
        <taxon>Dothideomycetes</taxon>
        <taxon>Dothideomycetes incertae sedis</taxon>
        <taxon>Botryosphaeriales</taxon>
        <taxon>Botryosphaeriaceae</taxon>
        <taxon>Lasiodiplodia</taxon>
    </lineage>
</organism>
<reference evidence="1" key="1">
    <citation type="submission" date="2022-12" db="EMBL/GenBank/DDBJ databases">
        <title>Genome Sequence of Lasiodiplodia mahajangana.</title>
        <authorList>
            <person name="Buettner E."/>
        </authorList>
    </citation>
    <scope>NUCLEOTIDE SEQUENCE</scope>
    <source>
        <strain evidence="1">VT137</strain>
    </source>
</reference>
<accession>A0ACC2JZ40</accession>
<comment type="caution">
    <text evidence="1">The sequence shown here is derived from an EMBL/GenBank/DDBJ whole genome shotgun (WGS) entry which is preliminary data.</text>
</comment>
<protein>
    <submittedName>
        <fullName evidence="1">Uncharacterized protein</fullName>
    </submittedName>
</protein>
<keyword evidence="2" id="KW-1185">Reference proteome</keyword>
<name>A0ACC2JZ40_9PEZI</name>
<dbReference type="Proteomes" id="UP001153332">
    <property type="component" value="Unassembled WGS sequence"/>
</dbReference>
<dbReference type="EMBL" id="JAPUUL010000098">
    <property type="protein sequence ID" value="KAJ8132670.1"/>
    <property type="molecule type" value="Genomic_DNA"/>
</dbReference>
<evidence type="ECO:0000313" key="2">
    <source>
        <dbReference type="Proteomes" id="UP001153332"/>
    </source>
</evidence>